<evidence type="ECO:0000313" key="1">
    <source>
        <dbReference type="EMBL" id="DAD66650.1"/>
    </source>
</evidence>
<proteinExistence type="predicted"/>
<name>A0A8S5LA50_9CAUD</name>
<accession>A0A8S5LA50</accession>
<dbReference type="EMBL" id="BK014662">
    <property type="protein sequence ID" value="DAD66650.1"/>
    <property type="molecule type" value="Genomic_DNA"/>
</dbReference>
<protein>
    <submittedName>
        <fullName evidence="1">Uncharacterized protein</fullName>
    </submittedName>
</protein>
<organism evidence="1">
    <name type="scientific">Myoviridae sp. ctPuP5</name>
    <dbReference type="NCBI Taxonomy" id="2823543"/>
    <lineage>
        <taxon>Viruses</taxon>
        <taxon>Duplodnaviria</taxon>
        <taxon>Heunggongvirae</taxon>
        <taxon>Uroviricota</taxon>
        <taxon>Caudoviricetes</taxon>
    </lineage>
</organism>
<sequence>MCLMTKLSEPLIATHDIPCYKVLNMRPSCMCVNEANRMEYISPYQHQHYYIDSLNYASLHRPAIQHLENDKGELIYFIREGFLHCYTKEGVLSLEDEEFAYCFYTPYLFDCFIPKGSKYYISENGKEICSPKLYVTGKGMQLNNNLKNTKKLWVLSL</sequence>
<reference evidence="1" key="1">
    <citation type="journal article" date="2021" name="Proc. Natl. Acad. Sci. U.S.A.">
        <title>A Catalog of Tens of Thousands of Viruses from Human Metagenomes Reveals Hidden Associations with Chronic Diseases.</title>
        <authorList>
            <person name="Tisza M.J."/>
            <person name="Buck C.B."/>
        </authorList>
    </citation>
    <scope>NUCLEOTIDE SEQUENCE</scope>
    <source>
        <strain evidence="1">CtPuP5</strain>
    </source>
</reference>